<accession>A0A1C3V0H5</accession>
<dbReference type="EMBL" id="FMAH01000007">
    <property type="protein sequence ID" value="SCB21077.1"/>
    <property type="molecule type" value="Genomic_DNA"/>
</dbReference>
<name>A0A1C3V0H5_9HYPH</name>
<evidence type="ECO:0000313" key="2">
    <source>
        <dbReference type="Proteomes" id="UP000199435"/>
    </source>
</evidence>
<reference evidence="2" key="1">
    <citation type="submission" date="2016-08" db="EMBL/GenBank/DDBJ databases">
        <authorList>
            <person name="Varghese N."/>
            <person name="Submissions Spin"/>
        </authorList>
    </citation>
    <scope>NUCLEOTIDE SEQUENCE [LARGE SCALE GENOMIC DNA]</scope>
    <source>
        <strain evidence="2">HAMBI 2971</strain>
    </source>
</reference>
<proteinExistence type="predicted"/>
<keyword evidence="2" id="KW-1185">Reference proteome</keyword>
<dbReference type="Proteomes" id="UP000199435">
    <property type="component" value="Unassembled WGS sequence"/>
</dbReference>
<evidence type="ECO:0000313" key="1">
    <source>
        <dbReference type="EMBL" id="SCB21077.1"/>
    </source>
</evidence>
<dbReference type="AlphaFoldDB" id="A0A1C3V0H5"/>
<protein>
    <submittedName>
        <fullName evidence="1">Uncharacterized protein</fullName>
    </submittedName>
</protein>
<gene>
    <name evidence="1" type="ORF">GA0061102_100799</name>
</gene>
<organism evidence="1 2">
    <name type="scientific">Rhizobium miluonense</name>
    <dbReference type="NCBI Taxonomy" id="411945"/>
    <lineage>
        <taxon>Bacteria</taxon>
        <taxon>Pseudomonadati</taxon>
        <taxon>Pseudomonadota</taxon>
        <taxon>Alphaproteobacteria</taxon>
        <taxon>Hyphomicrobiales</taxon>
        <taxon>Rhizobiaceae</taxon>
        <taxon>Rhizobium/Agrobacterium group</taxon>
        <taxon>Rhizobium</taxon>
    </lineage>
</organism>
<sequence length="88" mass="9893">MLPKRPCDNWDMVSVRIRRVPFQRTRNAAEESRLESIDATGNFRLTIDEMSEIARLAAPRAELQTHPASLQLKTETGSCSLIAIVALK</sequence>